<keyword evidence="3" id="KW-1185">Reference proteome</keyword>
<dbReference type="EMBL" id="JBFAKC010000010">
    <property type="protein sequence ID" value="MEV0710413.1"/>
    <property type="molecule type" value="Genomic_DNA"/>
</dbReference>
<feature type="transmembrane region" description="Helical" evidence="1">
    <location>
        <begin position="46"/>
        <end position="65"/>
    </location>
</feature>
<evidence type="ECO:0000313" key="2">
    <source>
        <dbReference type="EMBL" id="MEV0710413.1"/>
    </source>
</evidence>
<sequence length="378" mass="42640">MNDVLHRLLRTKKILAGLVFVFVGIAFITAGQAIPTVRELGWLNALPWSELGGILFGAGLFSLWLDAYFERERGEADEQRLRRLLVEQAPAMKEAVIKGFAFENEDLRRVATPELLDNIIGNSLSMRLGDEEFARELYADIRDQAVQSVERWYDAKISVRLSMPSGSVEGTPQPSSPGGRVITVRQEYTTVPAGQVRRFTSVSDIEDYRELTQDPASTFVWYYNPTSGIDASSKDAFELVQFTVDGEERPIRRSSRKGAQTYSVNLATSEEDPHCPRTIAFTYRLQPAPHSRWIQLYVDQPTRGVDIELDYSDTDIAYVNMIDFITSSQKSISSKTPDTVPDRRVGLRFDGWVMPHGGVAFVWIPNGDIGRQSHRKEL</sequence>
<accession>A0ABV3FYG6</accession>
<dbReference type="RefSeq" id="WP_357786300.1">
    <property type="nucleotide sequence ID" value="NZ_JBFAKC010000010.1"/>
</dbReference>
<keyword evidence="1" id="KW-1133">Transmembrane helix</keyword>
<proteinExistence type="predicted"/>
<comment type="caution">
    <text evidence="2">The sequence shown here is derived from an EMBL/GenBank/DDBJ whole genome shotgun (WGS) entry which is preliminary data.</text>
</comment>
<evidence type="ECO:0000256" key="1">
    <source>
        <dbReference type="SAM" id="Phobius"/>
    </source>
</evidence>
<organism evidence="2 3">
    <name type="scientific">Nocardia aurea</name>
    <dbReference type="NCBI Taxonomy" id="2144174"/>
    <lineage>
        <taxon>Bacteria</taxon>
        <taxon>Bacillati</taxon>
        <taxon>Actinomycetota</taxon>
        <taxon>Actinomycetes</taxon>
        <taxon>Mycobacteriales</taxon>
        <taxon>Nocardiaceae</taxon>
        <taxon>Nocardia</taxon>
    </lineage>
</organism>
<dbReference type="Proteomes" id="UP001551695">
    <property type="component" value="Unassembled WGS sequence"/>
</dbReference>
<keyword evidence="1" id="KW-0812">Transmembrane</keyword>
<keyword evidence="1" id="KW-0472">Membrane</keyword>
<name>A0ABV3FYG6_9NOCA</name>
<reference evidence="2 3" key="1">
    <citation type="submission" date="2024-06" db="EMBL/GenBank/DDBJ databases">
        <title>The Natural Products Discovery Center: Release of the First 8490 Sequenced Strains for Exploring Actinobacteria Biosynthetic Diversity.</title>
        <authorList>
            <person name="Kalkreuter E."/>
            <person name="Kautsar S.A."/>
            <person name="Yang D."/>
            <person name="Bader C.D."/>
            <person name="Teijaro C.N."/>
            <person name="Fluegel L."/>
            <person name="Davis C.M."/>
            <person name="Simpson J.R."/>
            <person name="Lauterbach L."/>
            <person name="Steele A.D."/>
            <person name="Gui C."/>
            <person name="Meng S."/>
            <person name="Li G."/>
            <person name="Viehrig K."/>
            <person name="Ye F."/>
            <person name="Su P."/>
            <person name="Kiefer A.F."/>
            <person name="Nichols A."/>
            <person name="Cepeda A.J."/>
            <person name="Yan W."/>
            <person name="Fan B."/>
            <person name="Jiang Y."/>
            <person name="Adhikari A."/>
            <person name="Zheng C.-J."/>
            <person name="Schuster L."/>
            <person name="Cowan T.M."/>
            <person name="Smanski M.J."/>
            <person name="Chevrette M.G."/>
            <person name="De Carvalho L.P.S."/>
            <person name="Shen B."/>
        </authorList>
    </citation>
    <scope>NUCLEOTIDE SEQUENCE [LARGE SCALE GENOMIC DNA]</scope>
    <source>
        <strain evidence="2 3">NPDC050403</strain>
    </source>
</reference>
<feature type="transmembrane region" description="Helical" evidence="1">
    <location>
        <begin position="14"/>
        <end position="34"/>
    </location>
</feature>
<gene>
    <name evidence="2" type="ORF">AB0I48_22875</name>
</gene>
<evidence type="ECO:0000313" key="3">
    <source>
        <dbReference type="Proteomes" id="UP001551695"/>
    </source>
</evidence>
<protein>
    <submittedName>
        <fullName evidence="2">Uncharacterized protein</fullName>
    </submittedName>
</protein>